<protein>
    <submittedName>
        <fullName evidence="1">Uncharacterized protein</fullName>
    </submittedName>
</protein>
<comment type="caution">
    <text evidence="1">The sequence shown here is derived from an EMBL/GenBank/DDBJ whole genome shotgun (WGS) entry which is preliminary data.</text>
</comment>
<proteinExistence type="predicted"/>
<evidence type="ECO:0000313" key="1">
    <source>
        <dbReference type="EMBL" id="MFC4738494.1"/>
    </source>
</evidence>
<sequence length="195" mass="23194">MSLDKDLIENDWVLIQLLGKKYTKDSILNGDYRFDFYRNDSLVKQAHFTLENLFEENGEWYAQSGFKYEETSKYSSFLTISNGYPACGYAHKHLLFDIKNNTFNLIYDYETMFDGGWGSNVEFFEIDDNFIISRKTNFWPNEESTSNEEIGVEELSDSIHFKFINNKWIETYITPKDTIYKSRKISFNKFHNIQE</sequence>
<name>A0ABV9P3L9_9FLAO</name>
<dbReference type="Proteomes" id="UP001595885">
    <property type="component" value="Unassembled WGS sequence"/>
</dbReference>
<dbReference type="EMBL" id="JBHSGW010000001">
    <property type="protein sequence ID" value="MFC4738494.1"/>
    <property type="molecule type" value="Genomic_DNA"/>
</dbReference>
<dbReference type="RefSeq" id="WP_379737442.1">
    <property type="nucleotide sequence ID" value="NZ_JBHSGW010000001.1"/>
</dbReference>
<reference evidence="2" key="1">
    <citation type="journal article" date="2019" name="Int. J. Syst. Evol. Microbiol.">
        <title>The Global Catalogue of Microorganisms (GCM) 10K type strain sequencing project: providing services to taxonomists for standard genome sequencing and annotation.</title>
        <authorList>
            <consortium name="The Broad Institute Genomics Platform"/>
            <consortium name="The Broad Institute Genome Sequencing Center for Infectious Disease"/>
            <person name="Wu L."/>
            <person name="Ma J."/>
        </authorList>
    </citation>
    <scope>NUCLEOTIDE SEQUENCE [LARGE SCALE GENOMIC DNA]</scope>
    <source>
        <strain evidence="2">CCUG 50349</strain>
    </source>
</reference>
<accession>A0ABV9P3L9</accession>
<evidence type="ECO:0000313" key="2">
    <source>
        <dbReference type="Proteomes" id="UP001595885"/>
    </source>
</evidence>
<organism evidence="1 2">
    <name type="scientific">Flavobacterium ponti</name>
    <dbReference type="NCBI Taxonomy" id="665133"/>
    <lineage>
        <taxon>Bacteria</taxon>
        <taxon>Pseudomonadati</taxon>
        <taxon>Bacteroidota</taxon>
        <taxon>Flavobacteriia</taxon>
        <taxon>Flavobacteriales</taxon>
        <taxon>Flavobacteriaceae</taxon>
        <taxon>Flavobacterium</taxon>
    </lineage>
</organism>
<gene>
    <name evidence="1" type="ORF">ACFO3U_00650</name>
</gene>
<keyword evidence="2" id="KW-1185">Reference proteome</keyword>